<keyword evidence="2" id="KW-1185">Reference proteome</keyword>
<comment type="caution">
    <text evidence="1">The sequence shown here is derived from an EMBL/GenBank/DDBJ whole genome shotgun (WGS) entry which is preliminary data.</text>
</comment>
<gene>
    <name evidence="1" type="ORF">RBEAN4_1433</name>
</gene>
<dbReference type="EMBL" id="LAOI01000001">
    <property type="protein sequence ID" value="KJV90430.1"/>
    <property type="molecule type" value="Genomic_DNA"/>
</dbReference>
<organism evidence="1 2">
    <name type="scientific">Rickettsia bellii str. RML An4</name>
    <dbReference type="NCBI Taxonomy" id="1359193"/>
    <lineage>
        <taxon>Bacteria</taxon>
        <taxon>Pseudomonadati</taxon>
        <taxon>Pseudomonadota</taxon>
        <taxon>Alphaproteobacteria</taxon>
        <taxon>Rickettsiales</taxon>
        <taxon>Rickettsiaceae</taxon>
        <taxon>Rickettsieae</taxon>
        <taxon>Rickettsia</taxon>
        <taxon>belli group</taxon>
    </lineage>
</organism>
<protein>
    <submittedName>
        <fullName evidence="1">Uncharacterized protein</fullName>
    </submittedName>
</protein>
<name>A0A0F3QCV7_RICBE</name>
<dbReference type="AlphaFoldDB" id="A0A0F3QCV7"/>
<reference evidence="1 2" key="1">
    <citation type="submission" date="2015-02" db="EMBL/GenBank/DDBJ databases">
        <title>Genome Sequencing of Rickettsiales.</title>
        <authorList>
            <person name="Daugherty S.C."/>
            <person name="Su Q."/>
            <person name="Abolude K."/>
            <person name="Beier-Sexton M."/>
            <person name="Carlyon J.A."/>
            <person name="Carter R."/>
            <person name="Day N.P."/>
            <person name="Dumler S.J."/>
            <person name="Dyachenko V."/>
            <person name="Godinez A."/>
            <person name="Kurtti T.J."/>
            <person name="Lichay M."/>
            <person name="Mullins K.E."/>
            <person name="Ott S."/>
            <person name="Pappas-Brown V."/>
            <person name="Paris D.H."/>
            <person name="Patel P."/>
            <person name="Richards A.L."/>
            <person name="Sadzewicz L."/>
            <person name="Sears K."/>
            <person name="Seidman D."/>
            <person name="Sengamalay N."/>
            <person name="Stenos J."/>
            <person name="Tallon L.J."/>
            <person name="Vincent G."/>
            <person name="Fraser C.M."/>
            <person name="Munderloh U."/>
            <person name="Dunning-Hotopp J.C."/>
        </authorList>
    </citation>
    <scope>NUCLEOTIDE SEQUENCE [LARGE SCALE GENOMIC DNA]</scope>
    <source>
        <strain evidence="1 2">RML An4</strain>
    </source>
</reference>
<proteinExistence type="predicted"/>
<dbReference type="Proteomes" id="UP000033661">
    <property type="component" value="Unassembled WGS sequence"/>
</dbReference>
<accession>A0A0F3QCV7</accession>
<evidence type="ECO:0000313" key="2">
    <source>
        <dbReference type="Proteomes" id="UP000033661"/>
    </source>
</evidence>
<evidence type="ECO:0000313" key="1">
    <source>
        <dbReference type="EMBL" id="KJV90430.1"/>
    </source>
</evidence>
<sequence>MLSSFYLVLEYQLLNVMLAQDSLGCFSIHAGKTLSGNDI</sequence>